<dbReference type="GO" id="GO:0005737">
    <property type="term" value="C:cytoplasm"/>
    <property type="evidence" value="ECO:0007669"/>
    <property type="project" value="TreeGrafter"/>
</dbReference>
<evidence type="ECO:0000259" key="5">
    <source>
        <dbReference type="PROSITE" id="PS50002"/>
    </source>
</evidence>
<dbReference type="STRING" id="703135.A0A2A9NW69"/>
<dbReference type="InterPro" id="IPR036028">
    <property type="entry name" value="SH3-like_dom_sf"/>
</dbReference>
<dbReference type="InterPro" id="IPR051228">
    <property type="entry name" value="NADPH_Oxidase/PX-Domain"/>
</dbReference>
<feature type="domain" description="PX" evidence="6">
    <location>
        <begin position="288"/>
        <end position="423"/>
    </location>
</feature>
<dbReference type="Pfam" id="PF00787">
    <property type="entry name" value="PX"/>
    <property type="match status" value="1"/>
</dbReference>
<dbReference type="GO" id="GO:0030674">
    <property type="term" value="F:protein-macromolecule adaptor activity"/>
    <property type="evidence" value="ECO:0007669"/>
    <property type="project" value="TreeGrafter"/>
</dbReference>
<dbReference type="Pfam" id="PF00018">
    <property type="entry name" value="SH3_1"/>
    <property type="match status" value="2"/>
</dbReference>
<dbReference type="SMART" id="SM00312">
    <property type="entry name" value="PX"/>
    <property type="match status" value="1"/>
</dbReference>
<dbReference type="InterPro" id="IPR035550">
    <property type="entry name" value="Bem1/Scd2_PX"/>
</dbReference>
<dbReference type="InterPro" id="IPR035548">
    <property type="entry name" value="Bem1/Scd2_SH3_1"/>
</dbReference>
<reference evidence="7 8" key="1">
    <citation type="submission" date="2014-02" db="EMBL/GenBank/DDBJ databases">
        <title>Transposable element dynamics among asymbiotic and ectomycorrhizal Amanita fungi.</title>
        <authorList>
            <consortium name="DOE Joint Genome Institute"/>
            <person name="Hess J."/>
            <person name="Skrede I."/>
            <person name="Wolfe B."/>
            <person name="LaButti K."/>
            <person name="Ohm R.A."/>
            <person name="Grigoriev I.V."/>
            <person name="Pringle A."/>
        </authorList>
    </citation>
    <scope>NUCLEOTIDE SEQUENCE [LARGE SCALE GENOMIC DNA]</scope>
    <source>
        <strain evidence="7 8">SKay4041</strain>
    </source>
</reference>
<evidence type="ECO:0000313" key="7">
    <source>
        <dbReference type="EMBL" id="PFH52581.1"/>
    </source>
</evidence>
<dbReference type="SUPFAM" id="SSF54277">
    <property type="entry name" value="CAD &amp; PB1 domains"/>
    <property type="match status" value="1"/>
</dbReference>
<dbReference type="Gene3D" id="3.30.1520.10">
    <property type="entry name" value="Phox-like domain"/>
    <property type="match status" value="1"/>
</dbReference>
<accession>A0A2A9NW69</accession>
<dbReference type="GO" id="GO:0043332">
    <property type="term" value="C:mating projection tip"/>
    <property type="evidence" value="ECO:0007669"/>
    <property type="project" value="TreeGrafter"/>
</dbReference>
<keyword evidence="2" id="KW-0677">Repeat</keyword>
<feature type="compositionally biased region" description="Low complexity" evidence="4">
    <location>
        <begin position="580"/>
        <end position="590"/>
    </location>
</feature>
<dbReference type="SMART" id="SM00326">
    <property type="entry name" value="SH3"/>
    <property type="match status" value="2"/>
</dbReference>
<dbReference type="PROSITE" id="PS50195">
    <property type="entry name" value="PX"/>
    <property type="match status" value="1"/>
</dbReference>
<dbReference type="SUPFAM" id="SSF64268">
    <property type="entry name" value="PX domain"/>
    <property type="match status" value="1"/>
</dbReference>
<evidence type="ECO:0000256" key="1">
    <source>
        <dbReference type="ARBA" id="ARBA00022443"/>
    </source>
</evidence>
<dbReference type="Gene3D" id="3.10.20.90">
    <property type="entry name" value="Phosphatidylinositol 3-kinase Catalytic Subunit, Chain A, domain 1"/>
    <property type="match status" value="1"/>
</dbReference>
<name>A0A2A9NW69_9AGAR</name>
<feature type="domain" description="SH3" evidence="5">
    <location>
        <begin position="39"/>
        <end position="101"/>
    </location>
</feature>
<organism evidence="7 8">
    <name type="scientific">Amanita thiersii Skay4041</name>
    <dbReference type="NCBI Taxonomy" id="703135"/>
    <lineage>
        <taxon>Eukaryota</taxon>
        <taxon>Fungi</taxon>
        <taxon>Dikarya</taxon>
        <taxon>Basidiomycota</taxon>
        <taxon>Agaricomycotina</taxon>
        <taxon>Agaricomycetes</taxon>
        <taxon>Agaricomycetidae</taxon>
        <taxon>Agaricales</taxon>
        <taxon>Pluteineae</taxon>
        <taxon>Amanitaceae</taxon>
        <taxon>Amanita</taxon>
    </lineage>
</organism>
<dbReference type="InterPro" id="IPR036871">
    <property type="entry name" value="PX_dom_sf"/>
</dbReference>
<evidence type="ECO:0000256" key="2">
    <source>
        <dbReference type="ARBA" id="ARBA00022737"/>
    </source>
</evidence>
<feature type="region of interest" description="Disordered" evidence="4">
    <location>
        <begin position="568"/>
        <end position="615"/>
    </location>
</feature>
<gene>
    <name evidence="7" type="ORF">AMATHDRAFT_1982</name>
</gene>
<evidence type="ECO:0000259" key="6">
    <source>
        <dbReference type="PROSITE" id="PS50195"/>
    </source>
</evidence>
<dbReference type="InterPro" id="IPR001452">
    <property type="entry name" value="SH3_domain"/>
</dbReference>
<dbReference type="GO" id="GO:0035091">
    <property type="term" value="F:phosphatidylinositol binding"/>
    <property type="evidence" value="ECO:0007669"/>
    <property type="project" value="InterPro"/>
</dbReference>
<sequence length="698" mass="77570">MKSLRKSLGGGSHKDSNRPLISTPLPLGAVSTPPPSILPPQKVIRALSAYAAQAPQEISFQKGDFFYVIKDADDSQWYEAHNPVSGARGLVPRQFFEEFNKNTIPARVSQISPMTSQSIPASGSSLRASVTTSRAPKTQVYYAIVQHDFVAERQDELDAKRGDAITVVAQSNREWFVAKPIGRLGRPGLIPVTFVQIHDPTTGQPIDDVEGLIDSGGLPKVEEWKRAMISYKQNSIPLGVIDSPTRTSVPNSPYTQQQHESKTFSQVSTATHPGYVSGSGSTMPVPCLPEGILLVADVVSFHHEMDEYWFRVDAIFQPYGRSDEDLPAAKHLILFRAYNDFYDFQVSLLETFPSEAGRQPPHQRVLPYMPGPVDEVSDALTISRREELDEYVHSLCELSKVGYRYILEHIAIRQFLALKPGDVEKEVAPRGDELGALPPSHYPDDDYESVLQERLDNLDLHNGHRASDGSQYEDEGYAPSPQQHAAERSQHSYNYTGGPIIKRFSQENSKAQGQAHHQRTGSSTSFYRTSSPYHSRSRSASPQQYDAHGGQWHDSTYQSNHAHQAKNYAHHPHNPYTHTSTPSVSSLRSSQATPSRSRSHSAGASANLNNPPISAANPQTAFIKIKIFDKISDDLVAIRVHPRVTHAELMDKVQARLGNGVSYLKYRDSMTNSFVDLGTDEELKFWIEGADKHVLFAE</sequence>
<dbReference type="InterPro" id="IPR035549">
    <property type="entry name" value="Bem1/Scd2_SH3_2"/>
</dbReference>
<dbReference type="PROSITE" id="PS50002">
    <property type="entry name" value="SH3"/>
    <property type="match status" value="2"/>
</dbReference>
<evidence type="ECO:0000256" key="4">
    <source>
        <dbReference type="SAM" id="MobiDB-lite"/>
    </source>
</evidence>
<dbReference type="PANTHER" id="PTHR15706">
    <property type="entry name" value="SH3 MULTIPLE DOMAIN"/>
    <property type="match status" value="1"/>
</dbReference>
<keyword evidence="1 3" id="KW-0728">SH3 domain</keyword>
<dbReference type="Proteomes" id="UP000242287">
    <property type="component" value="Unassembled WGS sequence"/>
</dbReference>
<evidence type="ECO:0000256" key="3">
    <source>
        <dbReference type="PROSITE-ProRule" id="PRU00192"/>
    </source>
</evidence>
<dbReference type="InterPro" id="IPR001683">
    <property type="entry name" value="PX_dom"/>
</dbReference>
<protein>
    <submittedName>
        <fullName evidence="7">Uncharacterized protein</fullName>
    </submittedName>
</protein>
<dbReference type="CDD" id="cd06890">
    <property type="entry name" value="PX_Bem1p"/>
    <property type="match status" value="1"/>
</dbReference>
<dbReference type="CDD" id="cd11879">
    <property type="entry name" value="SH3_Bem1p_2"/>
    <property type="match status" value="1"/>
</dbReference>
<feature type="compositionally biased region" description="Polar residues" evidence="4">
    <location>
        <begin position="244"/>
        <end position="266"/>
    </location>
</feature>
<dbReference type="Gene3D" id="2.30.30.40">
    <property type="entry name" value="SH3 Domains"/>
    <property type="match status" value="2"/>
</dbReference>
<dbReference type="GO" id="GO:0000747">
    <property type="term" value="P:conjugation with cellular fusion"/>
    <property type="evidence" value="ECO:0007669"/>
    <property type="project" value="TreeGrafter"/>
</dbReference>
<evidence type="ECO:0000313" key="8">
    <source>
        <dbReference type="Proteomes" id="UP000242287"/>
    </source>
</evidence>
<dbReference type="AlphaFoldDB" id="A0A2A9NW69"/>
<feature type="compositionally biased region" description="Low complexity" evidence="4">
    <location>
        <begin position="528"/>
        <end position="541"/>
    </location>
</feature>
<proteinExistence type="predicted"/>
<dbReference type="EMBL" id="KZ301978">
    <property type="protein sequence ID" value="PFH52581.1"/>
    <property type="molecule type" value="Genomic_DNA"/>
</dbReference>
<dbReference type="SUPFAM" id="SSF50044">
    <property type="entry name" value="SH3-domain"/>
    <property type="match status" value="2"/>
</dbReference>
<dbReference type="CDD" id="cd11878">
    <property type="entry name" value="SH3_Bem1p_1"/>
    <property type="match status" value="1"/>
</dbReference>
<dbReference type="PANTHER" id="PTHR15706:SF2">
    <property type="entry name" value="SH3 AND PX DOMAIN-CONTAINING PROTEIN 2A"/>
    <property type="match status" value="1"/>
</dbReference>
<dbReference type="OrthoDB" id="548867at2759"/>
<feature type="region of interest" description="Disordered" evidence="4">
    <location>
        <begin position="1"/>
        <end position="33"/>
    </location>
</feature>
<feature type="region of interest" description="Disordered" evidence="4">
    <location>
        <begin position="460"/>
        <end position="556"/>
    </location>
</feature>
<feature type="region of interest" description="Disordered" evidence="4">
    <location>
        <begin position="242"/>
        <end position="266"/>
    </location>
</feature>
<keyword evidence="8" id="KW-1185">Reference proteome</keyword>
<feature type="domain" description="SH3" evidence="5">
    <location>
        <begin position="138"/>
        <end position="200"/>
    </location>
</feature>